<dbReference type="Proteomes" id="UP001486207">
    <property type="component" value="Unassembled WGS sequence"/>
</dbReference>
<dbReference type="RefSeq" id="WP_190075754.1">
    <property type="nucleotide sequence ID" value="NZ_BNBM01000028.1"/>
</dbReference>
<reference evidence="1 2" key="1">
    <citation type="submission" date="2024-06" db="EMBL/GenBank/DDBJ databases">
        <title>The Natural Products Discovery Center: Release of the First 8490 Sequenced Strains for Exploring Actinobacteria Biosynthetic Diversity.</title>
        <authorList>
            <person name="Kalkreuter E."/>
            <person name="Kautsar S.A."/>
            <person name="Yang D."/>
            <person name="Bader C.D."/>
            <person name="Teijaro C.N."/>
            <person name="Fluegel L."/>
            <person name="Davis C.M."/>
            <person name="Simpson J.R."/>
            <person name="Lauterbach L."/>
            <person name="Steele A.D."/>
            <person name="Gui C."/>
            <person name="Meng S."/>
            <person name="Li G."/>
            <person name="Viehrig K."/>
            <person name="Ye F."/>
            <person name="Su P."/>
            <person name="Kiefer A.F."/>
            <person name="Nichols A."/>
            <person name="Cepeda A.J."/>
            <person name="Yan W."/>
            <person name="Fan B."/>
            <person name="Jiang Y."/>
            <person name="Adhikari A."/>
            <person name="Zheng C.-J."/>
            <person name="Schuster L."/>
            <person name="Cowan T.M."/>
            <person name="Smanski M.J."/>
            <person name="Chevrette M.G."/>
            <person name="De Carvalho L.P.S."/>
            <person name="Shen B."/>
        </authorList>
    </citation>
    <scope>NUCLEOTIDE SEQUENCE [LARGE SCALE GENOMIC DNA]</scope>
    <source>
        <strain evidence="1 2">NPDC000155</strain>
    </source>
</reference>
<comment type="caution">
    <text evidence="1">The sequence shown here is derived from an EMBL/GenBank/DDBJ whole genome shotgun (WGS) entry which is preliminary data.</text>
</comment>
<evidence type="ECO:0000313" key="2">
    <source>
        <dbReference type="Proteomes" id="UP001486207"/>
    </source>
</evidence>
<name>A0ABV1Y792_9ACTN</name>
<keyword evidence="2" id="KW-1185">Reference proteome</keyword>
<sequence length="54" mass="5741">MSGHHASPDSVQQGTLVNDSAGAVLVDAENVRQGIPLVLLSPHNVNRDHFINRG</sequence>
<evidence type="ECO:0000313" key="1">
    <source>
        <dbReference type="EMBL" id="MER7379721.1"/>
    </source>
</evidence>
<accession>A0ABV1Y792</accession>
<gene>
    <name evidence="1" type="ORF">ABT384_44775</name>
</gene>
<dbReference type="EMBL" id="JBEPFB010000037">
    <property type="protein sequence ID" value="MER7379721.1"/>
    <property type="molecule type" value="Genomic_DNA"/>
</dbReference>
<organism evidence="1 2">
    <name type="scientific">Streptomyces lanatus</name>
    <dbReference type="NCBI Taxonomy" id="66900"/>
    <lineage>
        <taxon>Bacteria</taxon>
        <taxon>Bacillati</taxon>
        <taxon>Actinomycetota</taxon>
        <taxon>Actinomycetes</taxon>
        <taxon>Kitasatosporales</taxon>
        <taxon>Streptomycetaceae</taxon>
        <taxon>Streptomyces</taxon>
    </lineage>
</organism>
<protein>
    <submittedName>
        <fullName evidence="1">Uncharacterized protein</fullName>
    </submittedName>
</protein>
<proteinExistence type="predicted"/>